<feature type="domain" description="HTH marR-type" evidence="1">
    <location>
        <begin position="29"/>
        <end position="163"/>
    </location>
</feature>
<organism evidence="2 3">
    <name type="scientific">Rhodanobacter glycinis</name>
    <dbReference type="NCBI Taxonomy" id="582702"/>
    <lineage>
        <taxon>Bacteria</taxon>
        <taxon>Pseudomonadati</taxon>
        <taxon>Pseudomonadota</taxon>
        <taxon>Gammaproteobacteria</taxon>
        <taxon>Lysobacterales</taxon>
        <taxon>Rhodanobacteraceae</taxon>
        <taxon>Rhodanobacter</taxon>
    </lineage>
</organism>
<dbReference type="InterPro" id="IPR039422">
    <property type="entry name" value="MarR/SlyA-like"/>
</dbReference>
<dbReference type="SMART" id="SM00347">
    <property type="entry name" value="HTH_MARR"/>
    <property type="match status" value="1"/>
</dbReference>
<protein>
    <submittedName>
        <fullName evidence="2">MarR family transcriptional regulator, negative regulator of the multidrug operon emrRAB</fullName>
    </submittedName>
</protein>
<dbReference type="SUPFAM" id="SSF46785">
    <property type="entry name" value="Winged helix' DNA-binding domain"/>
    <property type="match status" value="1"/>
</dbReference>
<reference evidence="3" key="1">
    <citation type="submission" date="2016-10" db="EMBL/GenBank/DDBJ databases">
        <authorList>
            <person name="Varghese N."/>
            <person name="Submissions S."/>
        </authorList>
    </citation>
    <scope>NUCLEOTIDE SEQUENCE [LARGE SCALE GENOMIC DNA]</scope>
    <source>
        <strain evidence="3">MO64</strain>
    </source>
</reference>
<dbReference type="GO" id="GO:0006950">
    <property type="term" value="P:response to stress"/>
    <property type="evidence" value="ECO:0007669"/>
    <property type="project" value="TreeGrafter"/>
</dbReference>
<name>A0A1I3XYU9_9GAMM</name>
<dbReference type="PANTHER" id="PTHR33164:SF43">
    <property type="entry name" value="HTH-TYPE TRANSCRIPTIONAL REPRESSOR YETL"/>
    <property type="match status" value="1"/>
</dbReference>
<dbReference type="PROSITE" id="PS50995">
    <property type="entry name" value="HTH_MARR_2"/>
    <property type="match status" value="1"/>
</dbReference>
<dbReference type="GO" id="GO:0003700">
    <property type="term" value="F:DNA-binding transcription factor activity"/>
    <property type="evidence" value="ECO:0007669"/>
    <property type="project" value="InterPro"/>
</dbReference>
<sequence>MIGLGNCIEMMDEGIDRVNQVIPQLPRDEAKLCRLLLMVGTGLEEDLEFQLKPHKLNHSEFLTLMILYSRPDGSSTPGELCEFASQGATNMTRIGNALSKRGLIVRGASAEDRRRVAIRITAAGRRFVQKVLPPLFPRLDTMFDGFSTTDKRNFSHLLRKLAHNLDQLHADPAP</sequence>
<dbReference type="InterPro" id="IPR036390">
    <property type="entry name" value="WH_DNA-bd_sf"/>
</dbReference>
<dbReference type="Gene3D" id="1.10.10.10">
    <property type="entry name" value="Winged helix-like DNA-binding domain superfamily/Winged helix DNA-binding domain"/>
    <property type="match status" value="1"/>
</dbReference>
<evidence type="ECO:0000313" key="2">
    <source>
        <dbReference type="EMBL" id="SFK24744.1"/>
    </source>
</evidence>
<dbReference type="EMBL" id="FOSR01000001">
    <property type="protein sequence ID" value="SFK24744.1"/>
    <property type="molecule type" value="Genomic_DNA"/>
</dbReference>
<evidence type="ECO:0000313" key="3">
    <source>
        <dbReference type="Proteomes" id="UP000198725"/>
    </source>
</evidence>
<gene>
    <name evidence="2" type="ORF">SAMN05192579_101225</name>
</gene>
<dbReference type="PANTHER" id="PTHR33164">
    <property type="entry name" value="TRANSCRIPTIONAL REGULATOR, MARR FAMILY"/>
    <property type="match status" value="1"/>
</dbReference>
<proteinExistence type="predicted"/>
<accession>A0A1I3XYU9</accession>
<dbReference type="Pfam" id="PF12802">
    <property type="entry name" value="MarR_2"/>
    <property type="match status" value="1"/>
</dbReference>
<dbReference type="InterPro" id="IPR036388">
    <property type="entry name" value="WH-like_DNA-bd_sf"/>
</dbReference>
<dbReference type="AlphaFoldDB" id="A0A1I3XYU9"/>
<dbReference type="Proteomes" id="UP000198725">
    <property type="component" value="Unassembled WGS sequence"/>
</dbReference>
<dbReference type="PRINTS" id="PR00598">
    <property type="entry name" value="HTHMARR"/>
</dbReference>
<evidence type="ECO:0000259" key="1">
    <source>
        <dbReference type="PROSITE" id="PS50995"/>
    </source>
</evidence>
<keyword evidence="3" id="KW-1185">Reference proteome</keyword>
<dbReference type="InterPro" id="IPR000835">
    <property type="entry name" value="HTH_MarR-typ"/>
</dbReference>